<feature type="region of interest" description="Disordered" evidence="1">
    <location>
        <begin position="92"/>
        <end position="223"/>
    </location>
</feature>
<dbReference type="KEGG" id="ccp:CHC_T00002143001"/>
<reference evidence="4" key="1">
    <citation type="journal article" date="2013" name="Proc. Natl. Acad. Sci. U.S.A.">
        <title>Genome structure and metabolic features in the red seaweed Chondrus crispus shed light on evolution of the Archaeplastida.</title>
        <authorList>
            <person name="Collen J."/>
            <person name="Porcel B."/>
            <person name="Carre W."/>
            <person name="Ball S.G."/>
            <person name="Chaparro C."/>
            <person name="Tonon T."/>
            <person name="Barbeyron T."/>
            <person name="Michel G."/>
            <person name="Noel B."/>
            <person name="Valentin K."/>
            <person name="Elias M."/>
            <person name="Artiguenave F."/>
            <person name="Arun A."/>
            <person name="Aury J.M."/>
            <person name="Barbosa-Neto J.F."/>
            <person name="Bothwell J.H."/>
            <person name="Bouget F.Y."/>
            <person name="Brillet L."/>
            <person name="Cabello-Hurtado F."/>
            <person name="Capella-Gutierrez S."/>
            <person name="Charrier B."/>
            <person name="Cladiere L."/>
            <person name="Cock J.M."/>
            <person name="Coelho S.M."/>
            <person name="Colleoni C."/>
            <person name="Czjzek M."/>
            <person name="Da Silva C."/>
            <person name="Delage L."/>
            <person name="Denoeud F."/>
            <person name="Deschamps P."/>
            <person name="Dittami S.M."/>
            <person name="Gabaldon T."/>
            <person name="Gachon C.M."/>
            <person name="Groisillier A."/>
            <person name="Herve C."/>
            <person name="Jabbari K."/>
            <person name="Katinka M."/>
            <person name="Kloareg B."/>
            <person name="Kowalczyk N."/>
            <person name="Labadie K."/>
            <person name="Leblanc C."/>
            <person name="Lopez P.J."/>
            <person name="McLachlan D.H."/>
            <person name="Meslet-Cladiere L."/>
            <person name="Moustafa A."/>
            <person name="Nehr Z."/>
            <person name="Nyvall Collen P."/>
            <person name="Panaud O."/>
            <person name="Partensky F."/>
            <person name="Poulain J."/>
            <person name="Rensing S.A."/>
            <person name="Rousvoal S."/>
            <person name="Samson G."/>
            <person name="Symeonidi A."/>
            <person name="Weissenbach J."/>
            <person name="Zambounis A."/>
            <person name="Wincker P."/>
            <person name="Boyen C."/>
        </authorList>
    </citation>
    <scope>NUCLEOTIDE SEQUENCE [LARGE SCALE GENOMIC DNA]</scope>
    <source>
        <strain evidence="4">cv. Stackhouse</strain>
    </source>
</reference>
<keyword evidence="2" id="KW-0472">Membrane</keyword>
<feature type="compositionally biased region" description="Basic and acidic residues" evidence="1">
    <location>
        <begin position="174"/>
        <end position="189"/>
    </location>
</feature>
<name>R7Q6G0_CHOCR</name>
<feature type="compositionally biased region" description="Basic residues" evidence="1">
    <location>
        <begin position="92"/>
        <end position="101"/>
    </location>
</feature>
<keyword evidence="4" id="KW-1185">Reference proteome</keyword>
<dbReference type="Gramene" id="CDF33604">
    <property type="protein sequence ID" value="CDF33604"/>
    <property type="gene ID" value="CHC_T00002143001"/>
</dbReference>
<feature type="transmembrane region" description="Helical" evidence="2">
    <location>
        <begin position="30"/>
        <end position="49"/>
    </location>
</feature>
<keyword evidence="2" id="KW-1133">Transmembrane helix</keyword>
<dbReference type="GeneID" id="17321151"/>
<feature type="compositionally biased region" description="Basic and acidic residues" evidence="1">
    <location>
        <begin position="107"/>
        <end position="119"/>
    </location>
</feature>
<gene>
    <name evidence="3" type="ORF">CHC_T00002143001</name>
</gene>
<evidence type="ECO:0000313" key="3">
    <source>
        <dbReference type="EMBL" id="CDF33604.1"/>
    </source>
</evidence>
<dbReference type="RefSeq" id="XP_005713407.1">
    <property type="nucleotide sequence ID" value="XM_005713350.1"/>
</dbReference>
<accession>R7Q6G0</accession>
<sequence length="784" mass="84557">MTRDQHGRYGEKLGGGRDTLREIRNTERKANVIVVACVVLFFVVAVFVARRKVVNSNTATFLVRPMMRIVFAPVRIASRVFGFVFRRRGGASANQRRRKHASQNMDADAKEKTIGEREPSQIIASTDTTPGEAHKGESVDKVNTGGRVGDPGTLTDVVDEESPTSEDQSAKPAGSEDGRPDKEFGKGGDEEANASTTQGTRKQSDTTVTQTQDGRGAETPDEALRAYVGGTKEMRKKELSEGAEEGFVDGFEWQDGATGADKVGEQQEKNPNEEIKVHAPEEEGTGAEGSLVTEDDTEASHVGEGDRPAPSAKDIREEEYKAEGEGFASDHDETGSVGTASYEDVPNVDHEEDQTGELAAIHAKDEEEARAATEISDADAITVDDEVDGGGREENNSDTTEEIDEAMRALEGGTKEMRERELTEGIREGNTQSEEILGNAMSTDKADYVNMNEKWPRSEKRDGTTIDDSTATEALHLAGDGTEEVETHGYVHPKNDGGADGPVGRDTIDDRNIRADQILSSSVGNDAGPEAKVEEDPQLEAGDSPNKAKDNEESLSLDRKDEEKTRERDNFTHTKAAAQVETSAHDMHGSAHEDTAKPKVVSEVKPPKKSKPSDSDITNPDGDVVVDEDSTSNRRKDLKISPTFIDALGEGKAAGESSDEDAGLGGYPTDDDYVEDLPSLANSARDEDLEEDSAAYGDFSDISSDEGISERDVSKEFDFPADEPSRHSHSVRKGNAKDGTGKVAGEGEINGLSKSQMKMDDLTGTNKGRSGFDASAVRVEHEEL</sequence>
<feature type="compositionally biased region" description="Basic and acidic residues" evidence="1">
    <location>
        <begin position="362"/>
        <end position="371"/>
    </location>
</feature>
<feature type="compositionally biased region" description="Basic and acidic residues" evidence="1">
    <location>
        <begin position="485"/>
        <end position="497"/>
    </location>
</feature>
<feature type="compositionally biased region" description="Basic and acidic residues" evidence="1">
    <location>
        <begin position="262"/>
        <end position="281"/>
    </location>
</feature>
<keyword evidence="2" id="KW-0812">Transmembrane</keyword>
<feature type="compositionally biased region" description="Basic and acidic residues" evidence="1">
    <location>
        <begin position="405"/>
        <end position="427"/>
    </location>
</feature>
<evidence type="ECO:0000256" key="2">
    <source>
        <dbReference type="SAM" id="Phobius"/>
    </source>
</evidence>
<feature type="compositionally biased region" description="Basic and acidic residues" evidence="1">
    <location>
        <begin position="583"/>
        <end position="614"/>
    </location>
</feature>
<organism evidence="3 4">
    <name type="scientific">Chondrus crispus</name>
    <name type="common">Carrageen Irish moss</name>
    <name type="synonym">Polymorpha crispa</name>
    <dbReference type="NCBI Taxonomy" id="2769"/>
    <lineage>
        <taxon>Eukaryota</taxon>
        <taxon>Rhodophyta</taxon>
        <taxon>Florideophyceae</taxon>
        <taxon>Rhodymeniophycidae</taxon>
        <taxon>Gigartinales</taxon>
        <taxon>Gigartinaceae</taxon>
        <taxon>Chondrus</taxon>
    </lineage>
</organism>
<dbReference type="STRING" id="2769.R7Q6G0"/>
<proteinExistence type="predicted"/>
<feature type="region of interest" description="Disordered" evidence="1">
    <location>
        <begin position="235"/>
        <end position="784"/>
    </location>
</feature>
<protein>
    <submittedName>
        <fullName evidence="3">Uncharacterized protein</fullName>
    </submittedName>
</protein>
<evidence type="ECO:0000313" key="4">
    <source>
        <dbReference type="Proteomes" id="UP000012073"/>
    </source>
</evidence>
<evidence type="ECO:0000256" key="1">
    <source>
        <dbReference type="SAM" id="MobiDB-lite"/>
    </source>
</evidence>
<feature type="compositionally biased region" description="Basic and acidic residues" evidence="1">
    <location>
        <begin position="298"/>
        <end position="334"/>
    </location>
</feature>
<feature type="compositionally biased region" description="Basic and acidic residues" evidence="1">
    <location>
        <begin position="708"/>
        <end position="726"/>
    </location>
</feature>
<dbReference type="Proteomes" id="UP000012073">
    <property type="component" value="Unassembled WGS sequence"/>
</dbReference>
<feature type="compositionally biased region" description="Polar residues" evidence="1">
    <location>
        <begin position="193"/>
        <end position="213"/>
    </location>
</feature>
<feature type="compositionally biased region" description="Basic and acidic residues" evidence="1">
    <location>
        <begin position="454"/>
        <end position="464"/>
    </location>
</feature>
<feature type="compositionally biased region" description="Basic and acidic residues" evidence="1">
    <location>
        <begin position="546"/>
        <end position="572"/>
    </location>
</feature>
<dbReference type="AlphaFoldDB" id="R7Q6G0"/>
<dbReference type="EMBL" id="HG001651">
    <property type="protein sequence ID" value="CDF33604.1"/>
    <property type="molecule type" value="Genomic_DNA"/>
</dbReference>